<sequence>MFFAARPALRPLVAGALAVALVASLAACSGDAGGSSDGSGSTGSGSTDTGATGSDSTDTAPAVEALSAADGSVTGGSTITLTGSGLDGVTAVSFGANAASAVTAVSDEELTVTTPAAVNYATGPVDVSLAEGDAAAVASGLTYNYTVVTPVDAQMNYLLTYWQNRNEAEYGSYGDNDCVNFTSQSLIARGWVEDDEWYHEASSTGEHSYSSPWLSSTSMMKYFTARPELATALTDQQRDQVVIGDIVQFDWDNSGDRDHTGVVTRIEGSGPDRVIFFAGHSLDSDFRSVDVAITTDHPGGTAYYWHLQK</sequence>
<dbReference type="Pfam" id="PF01833">
    <property type="entry name" value="TIG"/>
    <property type="match status" value="1"/>
</dbReference>
<keyword evidence="5" id="KW-1185">Reference proteome</keyword>
<dbReference type="Proteomes" id="UP000237983">
    <property type="component" value="Unassembled WGS sequence"/>
</dbReference>
<dbReference type="PROSITE" id="PS51257">
    <property type="entry name" value="PROKAR_LIPOPROTEIN"/>
    <property type="match status" value="1"/>
</dbReference>
<feature type="signal peptide" evidence="2">
    <location>
        <begin position="1"/>
        <end position="26"/>
    </location>
</feature>
<dbReference type="InterPro" id="IPR024301">
    <property type="entry name" value="Amidase_6"/>
</dbReference>
<dbReference type="InterPro" id="IPR013783">
    <property type="entry name" value="Ig-like_fold"/>
</dbReference>
<feature type="domain" description="IPT/TIG" evidence="3">
    <location>
        <begin position="60"/>
        <end position="146"/>
    </location>
</feature>
<evidence type="ECO:0000313" key="5">
    <source>
        <dbReference type="Proteomes" id="UP000237983"/>
    </source>
</evidence>
<feature type="compositionally biased region" description="Low complexity" evidence="1">
    <location>
        <begin position="44"/>
        <end position="59"/>
    </location>
</feature>
<evidence type="ECO:0000256" key="1">
    <source>
        <dbReference type="SAM" id="MobiDB-lite"/>
    </source>
</evidence>
<reference evidence="4 5" key="1">
    <citation type="submission" date="2018-03" db="EMBL/GenBank/DDBJ databases">
        <title>Genomic Encyclopedia of Type Strains, Phase III (KMG-III): the genomes of soil and plant-associated and newly described type strains.</title>
        <authorList>
            <person name="Whitman W."/>
        </authorList>
    </citation>
    <scope>NUCLEOTIDE SEQUENCE [LARGE SCALE GENOMIC DNA]</scope>
    <source>
        <strain evidence="4 5">CGMCC 1.12484</strain>
    </source>
</reference>
<comment type="caution">
    <text evidence="4">The sequence shown here is derived from an EMBL/GenBank/DDBJ whole genome shotgun (WGS) entry which is preliminary data.</text>
</comment>
<dbReference type="SMART" id="SM00429">
    <property type="entry name" value="IPT"/>
    <property type="match status" value="1"/>
</dbReference>
<feature type="chain" id="PRO_5039585527" evidence="2">
    <location>
        <begin position="27"/>
        <end position="309"/>
    </location>
</feature>
<evidence type="ECO:0000259" key="3">
    <source>
        <dbReference type="SMART" id="SM00429"/>
    </source>
</evidence>
<feature type="region of interest" description="Disordered" evidence="1">
    <location>
        <begin position="33"/>
        <end position="59"/>
    </location>
</feature>
<feature type="compositionally biased region" description="Gly residues" evidence="1">
    <location>
        <begin position="33"/>
        <end position="43"/>
    </location>
</feature>
<dbReference type="Pfam" id="PF12671">
    <property type="entry name" value="Amidase_6"/>
    <property type="match status" value="1"/>
</dbReference>
<dbReference type="GO" id="GO:0005975">
    <property type="term" value="P:carbohydrate metabolic process"/>
    <property type="evidence" value="ECO:0007669"/>
    <property type="project" value="UniProtKB-ARBA"/>
</dbReference>
<dbReference type="EMBL" id="PVTL01000008">
    <property type="protein sequence ID" value="PRY66952.1"/>
    <property type="molecule type" value="Genomic_DNA"/>
</dbReference>
<dbReference type="CDD" id="cd00102">
    <property type="entry name" value="IPT"/>
    <property type="match status" value="1"/>
</dbReference>
<dbReference type="PANTHER" id="PTHR40032">
    <property type="entry name" value="EXPORTED PROTEIN-RELATED"/>
    <property type="match status" value="1"/>
</dbReference>
<organism evidence="4 5">
    <name type="scientific">Glaciihabitans tibetensis</name>
    <dbReference type="NCBI Taxonomy" id="1266600"/>
    <lineage>
        <taxon>Bacteria</taxon>
        <taxon>Bacillati</taxon>
        <taxon>Actinomycetota</taxon>
        <taxon>Actinomycetes</taxon>
        <taxon>Micrococcales</taxon>
        <taxon>Microbacteriaceae</taxon>
        <taxon>Glaciihabitans</taxon>
    </lineage>
</organism>
<dbReference type="SUPFAM" id="SSF81296">
    <property type="entry name" value="E set domains"/>
    <property type="match status" value="1"/>
</dbReference>
<accession>A0A2T0V9U5</accession>
<evidence type="ECO:0000256" key="2">
    <source>
        <dbReference type="SAM" id="SignalP"/>
    </source>
</evidence>
<dbReference type="InterPro" id="IPR014756">
    <property type="entry name" value="Ig_E-set"/>
</dbReference>
<protein>
    <submittedName>
        <fullName evidence="4">IPT/TIG domain-containing protein</fullName>
    </submittedName>
</protein>
<gene>
    <name evidence="4" type="ORF">B0I08_10833</name>
</gene>
<dbReference type="RefSeq" id="WP_181243426.1">
    <property type="nucleotide sequence ID" value="NZ_PVTL01000008.1"/>
</dbReference>
<keyword evidence="2" id="KW-0732">Signal</keyword>
<dbReference type="InterPro" id="IPR002909">
    <property type="entry name" value="IPT_dom"/>
</dbReference>
<dbReference type="PANTHER" id="PTHR40032:SF1">
    <property type="entry name" value="EXPORTED PROTEIN"/>
    <property type="match status" value="1"/>
</dbReference>
<name>A0A2T0V9U5_9MICO</name>
<dbReference type="AlphaFoldDB" id="A0A2T0V9U5"/>
<evidence type="ECO:0000313" key="4">
    <source>
        <dbReference type="EMBL" id="PRY66952.1"/>
    </source>
</evidence>
<proteinExistence type="predicted"/>
<dbReference type="Gene3D" id="2.60.40.10">
    <property type="entry name" value="Immunoglobulins"/>
    <property type="match status" value="1"/>
</dbReference>